<dbReference type="Proteomes" id="UP000651852">
    <property type="component" value="Unassembled WGS sequence"/>
</dbReference>
<dbReference type="RefSeq" id="WP_187522878.1">
    <property type="nucleotide sequence ID" value="NZ_JACONW010000156.1"/>
</dbReference>
<gene>
    <name evidence="2" type="ORF">H8S59_22755</name>
</gene>
<keyword evidence="3" id="KW-1185">Reference proteome</keyword>
<evidence type="ECO:0000256" key="1">
    <source>
        <dbReference type="SAM" id="SignalP"/>
    </source>
</evidence>
<evidence type="ECO:0000313" key="2">
    <source>
        <dbReference type="EMBL" id="MBC3952602.1"/>
    </source>
</evidence>
<comment type="caution">
    <text evidence="2">The sequence shown here is derived from an EMBL/GenBank/DDBJ whole genome shotgun (WGS) entry which is preliminary data.</text>
</comment>
<accession>A0ABR7B602</accession>
<proteinExistence type="predicted"/>
<dbReference type="EMBL" id="JACONW010000156">
    <property type="protein sequence ID" value="MBC3952602.1"/>
    <property type="molecule type" value="Genomic_DNA"/>
</dbReference>
<sequence length="125" mass="13127">MKKTLLASLVILALASQAEAACLTISNPYSGVIPANDTVVSYGPVTIANGPTCRSVLIVSKVRSANGGFAPVMQIEKLEGGQWQEIAKSSSGHIGQTTTAGTFRIRHENPLQTPWAYSGSVAITR</sequence>
<reference evidence="2 3" key="1">
    <citation type="submission" date="2020-08" db="EMBL/GenBank/DDBJ databases">
        <title>Putative novel bacterial strains isolated from necrotic wheat leaf tissues caused by Xanthomonas translucens.</title>
        <authorList>
            <person name="Tambong J.T."/>
        </authorList>
    </citation>
    <scope>NUCLEOTIDE SEQUENCE [LARGE SCALE GENOMIC DNA]</scope>
    <source>
        <strain evidence="2 3">DOAB 1069</strain>
    </source>
</reference>
<protein>
    <recommendedName>
        <fullName evidence="4">DUF4879 domain-containing protein</fullName>
    </recommendedName>
</protein>
<name>A0ABR7B602_9PSED</name>
<organism evidence="2 3">
    <name type="scientific">Pseudomonas folii</name>
    <dbReference type="NCBI Taxonomy" id="2762593"/>
    <lineage>
        <taxon>Bacteria</taxon>
        <taxon>Pseudomonadati</taxon>
        <taxon>Pseudomonadota</taxon>
        <taxon>Gammaproteobacteria</taxon>
        <taxon>Pseudomonadales</taxon>
        <taxon>Pseudomonadaceae</taxon>
        <taxon>Pseudomonas</taxon>
    </lineage>
</organism>
<evidence type="ECO:0000313" key="3">
    <source>
        <dbReference type="Proteomes" id="UP000651852"/>
    </source>
</evidence>
<evidence type="ECO:0008006" key="4">
    <source>
        <dbReference type="Google" id="ProtNLM"/>
    </source>
</evidence>
<feature type="signal peptide" evidence="1">
    <location>
        <begin position="1"/>
        <end position="20"/>
    </location>
</feature>
<keyword evidence="1" id="KW-0732">Signal</keyword>
<feature type="chain" id="PRO_5046461952" description="DUF4879 domain-containing protein" evidence="1">
    <location>
        <begin position="21"/>
        <end position="125"/>
    </location>
</feature>